<dbReference type="EMBL" id="LAZR01045513">
    <property type="protein sequence ID" value="KKK98695.1"/>
    <property type="molecule type" value="Genomic_DNA"/>
</dbReference>
<organism evidence="1">
    <name type="scientific">marine sediment metagenome</name>
    <dbReference type="NCBI Taxonomy" id="412755"/>
    <lineage>
        <taxon>unclassified sequences</taxon>
        <taxon>metagenomes</taxon>
        <taxon>ecological metagenomes</taxon>
    </lineage>
</organism>
<name>A0A0F9AK62_9ZZZZ</name>
<accession>A0A0F9AK62</accession>
<reference evidence="1" key="1">
    <citation type="journal article" date="2015" name="Nature">
        <title>Complex archaea that bridge the gap between prokaryotes and eukaryotes.</title>
        <authorList>
            <person name="Spang A."/>
            <person name="Saw J.H."/>
            <person name="Jorgensen S.L."/>
            <person name="Zaremba-Niedzwiedzka K."/>
            <person name="Martijn J."/>
            <person name="Lind A.E."/>
            <person name="van Eijk R."/>
            <person name="Schleper C."/>
            <person name="Guy L."/>
            <person name="Ettema T.J."/>
        </authorList>
    </citation>
    <scope>NUCLEOTIDE SEQUENCE</scope>
</reference>
<dbReference type="AlphaFoldDB" id="A0A0F9AK62"/>
<sequence length="301" mass="32020">CWPIAEVTTVGGDITAIADRRSYSAQGVWDGTMDADEILLPIIGSPTYNDVEDMQTTMHSAGWINGGVMSDAGGATIDVTAGAGLIRSANSRTAQLLFFDWSASAGLAIAADSVRHIGVEYNFGAPQITVRATENWNYNTDFPLGIVVNEGGTLHIQEHEQAIGDHASFMIQRLHQTAHIQRDNELNGNILGESGDNNRNVEVTAGAYWVGLTRFATGAFDSSGAATFDTYSAGGLEAAGVSVWPNLQYDNGGALANLGGNKWANLWWYQELDGELVMVYGTAQYNTEAMAGEEAADNCAG</sequence>
<evidence type="ECO:0000313" key="1">
    <source>
        <dbReference type="EMBL" id="KKK98695.1"/>
    </source>
</evidence>
<proteinExistence type="predicted"/>
<feature type="non-terminal residue" evidence="1">
    <location>
        <position position="1"/>
    </location>
</feature>
<comment type="caution">
    <text evidence="1">The sequence shown here is derived from an EMBL/GenBank/DDBJ whole genome shotgun (WGS) entry which is preliminary data.</text>
</comment>
<protein>
    <submittedName>
        <fullName evidence="1">Uncharacterized protein</fullName>
    </submittedName>
</protein>
<gene>
    <name evidence="1" type="ORF">LCGC14_2640170</name>
</gene>